<evidence type="ECO:0000256" key="3">
    <source>
        <dbReference type="ARBA" id="ARBA00022723"/>
    </source>
</evidence>
<evidence type="ECO:0000313" key="8">
    <source>
        <dbReference type="EMBL" id="ABX03424.1"/>
    </source>
</evidence>
<evidence type="ECO:0000256" key="1">
    <source>
        <dbReference type="ARBA" id="ARBA00001936"/>
    </source>
</evidence>
<dbReference type="PANTHER" id="PTHR12992">
    <property type="entry name" value="NUDIX HYDROLASE"/>
    <property type="match status" value="1"/>
</dbReference>
<comment type="cofactor">
    <cofactor evidence="2">
        <name>Mg(2+)</name>
        <dbReference type="ChEBI" id="CHEBI:18420"/>
    </cofactor>
</comment>
<dbReference type="PANTHER" id="PTHR12992:SF11">
    <property type="entry name" value="MITOCHONDRIAL COENZYME A DIPHOSPHATASE NUDT8"/>
    <property type="match status" value="1"/>
</dbReference>
<organism evidence="8 9">
    <name type="scientific">Herpetosiphon aurantiacus (strain ATCC 23779 / DSM 785 / 114-95)</name>
    <dbReference type="NCBI Taxonomy" id="316274"/>
    <lineage>
        <taxon>Bacteria</taxon>
        <taxon>Bacillati</taxon>
        <taxon>Chloroflexota</taxon>
        <taxon>Chloroflexia</taxon>
        <taxon>Herpetosiphonales</taxon>
        <taxon>Herpetosiphonaceae</taxon>
        <taxon>Herpetosiphon</taxon>
    </lineage>
</organism>
<keyword evidence="4 8" id="KW-0378">Hydrolase</keyword>
<dbReference type="Proteomes" id="UP000000787">
    <property type="component" value="Chromosome"/>
</dbReference>
<name>A9AXL0_HERA2</name>
<gene>
    <name evidence="8" type="ordered locus">Haur_0776</name>
</gene>
<dbReference type="GO" id="GO:0010945">
    <property type="term" value="F:coenzyme A diphosphatase activity"/>
    <property type="evidence" value="ECO:0007669"/>
    <property type="project" value="InterPro"/>
</dbReference>
<dbReference type="InParanoid" id="A9AXL0"/>
<evidence type="ECO:0000256" key="4">
    <source>
        <dbReference type="ARBA" id="ARBA00022801"/>
    </source>
</evidence>
<dbReference type="eggNOG" id="COG0494">
    <property type="taxonomic scope" value="Bacteria"/>
</dbReference>
<dbReference type="Gene3D" id="3.90.79.10">
    <property type="entry name" value="Nucleoside Triphosphate Pyrophosphohydrolase"/>
    <property type="match status" value="1"/>
</dbReference>
<keyword evidence="3" id="KW-0479">Metal-binding</keyword>
<feature type="domain" description="Nudix hydrolase" evidence="7">
    <location>
        <begin position="51"/>
        <end position="185"/>
    </location>
</feature>
<dbReference type="InterPro" id="IPR045121">
    <property type="entry name" value="CoAse"/>
</dbReference>
<reference evidence="8 9" key="1">
    <citation type="journal article" date="2011" name="Stand. Genomic Sci.">
        <title>Complete genome sequence of the filamentous gliding predatory bacterium Herpetosiphon aurantiacus type strain (114-95(T)).</title>
        <authorList>
            <person name="Kiss H."/>
            <person name="Nett M."/>
            <person name="Domin N."/>
            <person name="Martin K."/>
            <person name="Maresca J.A."/>
            <person name="Copeland A."/>
            <person name="Lapidus A."/>
            <person name="Lucas S."/>
            <person name="Berry K.W."/>
            <person name="Glavina Del Rio T."/>
            <person name="Dalin E."/>
            <person name="Tice H."/>
            <person name="Pitluck S."/>
            <person name="Richardson P."/>
            <person name="Bruce D."/>
            <person name="Goodwin L."/>
            <person name="Han C."/>
            <person name="Detter J.C."/>
            <person name="Schmutz J."/>
            <person name="Brettin T."/>
            <person name="Land M."/>
            <person name="Hauser L."/>
            <person name="Kyrpides N.C."/>
            <person name="Ivanova N."/>
            <person name="Goker M."/>
            <person name="Woyke T."/>
            <person name="Klenk H.P."/>
            <person name="Bryant D.A."/>
        </authorList>
    </citation>
    <scope>NUCLEOTIDE SEQUENCE [LARGE SCALE GENOMIC DNA]</scope>
    <source>
        <strain evidence="9">ATCC 23779 / DSM 785 / 114-95</strain>
    </source>
</reference>
<dbReference type="KEGG" id="hau:Haur_0776"/>
<evidence type="ECO:0000256" key="6">
    <source>
        <dbReference type="ARBA" id="ARBA00023211"/>
    </source>
</evidence>
<evidence type="ECO:0000313" key="9">
    <source>
        <dbReference type="Proteomes" id="UP000000787"/>
    </source>
</evidence>
<dbReference type="InterPro" id="IPR015797">
    <property type="entry name" value="NUDIX_hydrolase-like_dom_sf"/>
</dbReference>
<dbReference type="HOGENOM" id="CLU_040940_5_1_0"/>
<accession>A9AXL0</accession>
<dbReference type="STRING" id="316274.Haur_0776"/>
<sequence length="219" mass="23973">MRCMPNLAFVAALQAQLVNLQHDNEARSRLLPILGNGNPSRDLLPPAHITPRHSAVLALLYPQAEQLFVLLTVRSGNLRSHTGEISLPGGSIDPTDASPEAAALREAHEEVGLQTHQPTIIGRLSELYVPVSNFLITPIVAWLDHAPDLAPNPNEVADVVHLPLQQLWAADAVQTEERIIRGMTLQVPHYPYGEHKIWGATSIILTQLALRVQAALQQI</sequence>
<dbReference type="PROSITE" id="PS51462">
    <property type="entry name" value="NUDIX"/>
    <property type="match status" value="1"/>
</dbReference>
<dbReference type="BioCyc" id="HAUR316274:GHYA-788-MONOMER"/>
<keyword evidence="6" id="KW-0464">Manganese</keyword>
<keyword evidence="5" id="KW-0460">Magnesium</keyword>
<evidence type="ECO:0000259" key="7">
    <source>
        <dbReference type="PROSITE" id="PS51462"/>
    </source>
</evidence>
<protein>
    <submittedName>
        <fullName evidence="8">NUDIX hydrolase</fullName>
    </submittedName>
</protein>
<keyword evidence="9" id="KW-1185">Reference proteome</keyword>
<comment type="cofactor">
    <cofactor evidence="1">
        <name>Mn(2+)</name>
        <dbReference type="ChEBI" id="CHEBI:29035"/>
    </cofactor>
</comment>
<dbReference type="GO" id="GO:0046872">
    <property type="term" value="F:metal ion binding"/>
    <property type="evidence" value="ECO:0007669"/>
    <property type="project" value="UniProtKB-KW"/>
</dbReference>
<dbReference type="CDD" id="cd03426">
    <property type="entry name" value="NUDIX_CoAse_Nudt7"/>
    <property type="match status" value="1"/>
</dbReference>
<dbReference type="AlphaFoldDB" id="A9AXL0"/>
<dbReference type="InterPro" id="IPR000086">
    <property type="entry name" value="NUDIX_hydrolase_dom"/>
</dbReference>
<dbReference type="Pfam" id="PF00293">
    <property type="entry name" value="NUDIX"/>
    <property type="match status" value="1"/>
</dbReference>
<evidence type="ECO:0000256" key="2">
    <source>
        <dbReference type="ARBA" id="ARBA00001946"/>
    </source>
</evidence>
<evidence type="ECO:0000256" key="5">
    <source>
        <dbReference type="ARBA" id="ARBA00022842"/>
    </source>
</evidence>
<proteinExistence type="predicted"/>
<dbReference type="SUPFAM" id="SSF55811">
    <property type="entry name" value="Nudix"/>
    <property type="match status" value="1"/>
</dbReference>
<dbReference type="EMBL" id="CP000875">
    <property type="protein sequence ID" value="ABX03424.1"/>
    <property type="molecule type" value="Genomic_DNA"/>
</dbReference>